<dbReference type="Pfam" id="PF00005">
    <property type="entry name" value="ABC_tran"/>
    <property type="match status" value="2"/>
</dbReference>
<dbReference type="SMART" id="SM00382">
    <property type="entry name" value="AAA"/>
    <property type="match status" value="2"/>
</dbReference>
<evidence type="ECO:0000256" key="5">
    <source>
        <dbReference type="ARBA" id="ARBA00022737"/>
    </source>
</evidence>
<keyword evidence="2" id="KW-0813">Transport</keyword>
<keyword evidence="12" id="KW-1185">Reference proteome</keyword>
<dbReference type="Proteomes" id="UP000515860">
    <property type="component" value="Chromosome"/>
</dbReference>
<evidence type="ECO:0000256" key="9">
    <source>
        <dbReference type="ARBA" id="ARBA00023136"/>
    </source>
</evidence>
<evidence type="ECO:0000256" key="8">
    <source>
        <dbReference type="ARBA" id="ARBA00022967"/>
    </source>
</evidence>
<feature type="domain" description="ABC transporter" evidence="10">
    <location>
        <begin position="6"/>
        <end position="242"/>
    </location>
</feature>
<dbReference type="SUPFAM" id="SSF52540">
    <property type="entry name" value="P-loop containing nucleoside triphosphate hydrolases"/>
    <property type="match status" value="2"/>
</dbReference>
<dbReference type="InterPro" id="IPR003439">
    <property type="entry name" value="ABC_transporter-like_ATP-bd"/>
</dbReference>
<protein>
    <submittedName>
        <fullName evidence="11">Sugar ABC transporter ATP-binding protein</fullName>
    </submittedName>
</protein>
<evidence type="ECO:0000313" key="12">
    <source>
        <dbReference type="Proteomes" id="UP000515860"/>
    </source>
</evidence>
<feature type="domain" description="ABC transporter" evidence="10">
    <location>
        <begin position="253"/>
        <end position="493"/>
    </location>
</feature>
<evidence type="ECO:0000256" key="6">
    <source>
        <dbReference type="ARBA" id="ARBA00022741"/>
    </source>
</evidence>
<evidence type="ECO:0000256" key="1">
    <source>
        <dbReference type="ARBA" id="ARBA00004202"/>
    </source>
</evidence>
<evidence type="ECO:0000256" key="7">
    <source>
        <dbReference type="ARBA" id="ARBA00022840"/>
    </source>
</evidence>
<keyword evidence="4" id="KW-0762">Sugar transport</keyword>
<keyword evidence="6" id="KW-0547">Nucleotide-binding</keyword>
<dbReference type="KEGG" id="whj:H9Q79_01925"/>
<keyword evidence="5" id="KW-0677">Repeat</keyword>
<dbReference type="AlphaFoldDB" id="A0A7G9GE47"/>
<dbReference type="InterPro" id="IPR050107">
    <property type="entry name" value="ABC_carbohydrate_import_ATPase"/>
</dbReference>
<dbReference type="EMBL" id="CP060635">
    <property type="protein sequence ID" value="QNM09079.1"/>
    <property type="molecule type" value="Genomic_DNA"/>
</dbReference>
<organism evidence="11 12">
    <name type="scientific">Wansuia hejianensis</name>
    <dbReference type="NCBI Taxonomy" id="2763667"/>
    <lineage>
        <taxon>Bacteria</taxon>
        <taxon>Bacillati</taxon>
        <taxon>Bacillota</taxon>
        <taxon>Clostridia</taxon>
        <taxon>Lachnospirales</taxon>
        <taxon>Lachnospiraceae</taxon>
        <taxon>Wansuia</taxon>
    </lineage>
</organism>
<dbReference type="InterPro" id="IPR017871">
    <property type="entry name" value="ABC_transporter-like_CS"/>
</dbReference>
<keyword evidence="3" id="KW-1003">Cell membrane</keyword>
<keyword evidence="7 11" id="KW-0067">ATP-binding</keyword>
<dbReference type="Gene3D" id="3.40.50.300">
    <property type="entry name" value="P-loop containing nucleotide triphosphate hydrolases"/>
    <property type="match status" value="2"/>
</dbReference>
<evidence type="ECO:0000313" key="11">
    <source>
        <dbReference type="EMBL" id="QNM09079.1"/>
    </source>
</evidence>
<evidence type="ECO:0000259" key="10">
    <source>
        <dbReference type="PROSITE" id="PS50893"/>
    </source>
</evidence>
<dbReference type="GO" id="GO:0005886">
    <property type="term" value="C:plasma membrane"/>
    <property type="evidence" value="ECO:0007669"/>
    <property type="project" value="UniProtKB-SubCell"/>
</dbReference>
<gene>
    <name evidence="11" type="ORF">H9Q79_01925</name>
</gene>
<dbReference type="PROSITE" id="PS50893">
    <property type="entry name" value="ABC_TRANSPORTER_2"/>
    <property type="match status" value="2"/>
</dbReference>
<keyword evidence="8" id="KW-1278">Translocase</keyword>
<dbReference type="GO" id="GO:0016887">
    <property type="term" value="F:ATP hydrolysis activity"/>
    <property type="evidence" value="ECO:0007669"/>
    <property type="project" value="InterPro"/>
</dbReference>
<evidence type="ECO:0000256" key="3">
    <source>
        <dbReference type="ARBA" id="ARBA00022475"/>
    </source>
</evidence>
<dbReference type="InterPro" id="IPR003593">
    <property type="entry name" value="AAA+_ATPase"/>
</dbReference>
<dbReference type="FunFam" id="3.40.50.300:FF:000127">
    <property type="entry name" value="Ribose import ATP-binding protein RbsA"/>
    <property type="match status" value="1"/>
</dbReference>
<dbReference type="GO" id="GO:0005524">
    <property type="term" value="F:ATP binding"/>
    <property type="evidence" value="ECO:0007669"/>
    <property type="project" value="UniProtKB-KW"/>
</dbReference>
<accession>A0A7G9GE47</accession>
<dbReference type="RefSeq" id="WP_249329086.1">
    <property type="nucleotide sequence ID" value="NZ_CP060635.1"/>
</dbReference>
<dbReference type="PROSITE" id="PS00211">
    <property type="entry name" value="ABC_TRANSPORTER_1"/>
    <property type="match status" value="1"/>
</dbReference>
<evidence type="ECO:0000256" key="2">
    <source>
        <dbReference type="ARBA" id="ARBA00022448"/>
    </source>
</evidence>
<reference evidence="11 12" key="1">
    <citation type="submission" date="2020-08" db="EMBL/GenBank/DDBJ databases">
        <authorList>
            <person name="Liu C."/>
            <person name="Sun Q."/>
        </authorList>
    </citation>
    <scope>NUCLEOTIDE SEQUENCE [LARGE SCALE GENOMIC DNA]</scope>
    <source>
        <strain evidence="11 12">NSJ-29</strain>
    </source>
</reference>
<sequence length="495" mass="54683">MSEYLLEMSGICKSFAGVHALDHVDFKVRPGKVMCLAGENGCGKSTLVKIISGVYTKDEGEVTFEGKKISKITPAEATQLGIQVIYQDLSIFPNLTVMENLAINSEITAGKKLVNKKRWEATAKEALSKIGYNIDLHARMGELSVADKQLVAICRALLFNAKLIIMDEPTTALTKKEVEALFKTVRQLRDSGIAIMFISHKTEEIFEISDDVCIMRNGQNVYSGPTAELTREKYTYYLTGRNLEPDYFVPKNISEEPILKVENLTLKDKRCKNVSFELKKGEILGVTGLLGSGRTELALALFGLEKIESGRIELKGKEVKISSPMAAQKAKIGYVPEDRLTEGLCLQQPIADNITLASLKRLSNSLSIIRKKDIIADANIWKEKFAIKTDDVRKFASTLSGGNQQKIVLSKWLSNDLDVLILNGPTVGVDVGAKQDIHHLVHELANEGLAVIMISDDLPEVVVNCNRAIVMKDGLIVGEMTSEDLTEENILEIIR</sequence>
<dbReference type="CDD" id="cd03216">
    <property type="entry name" value="ABC_Carb_Monos_I"/>
    <property type="match status" value="1"/>
</dbReference>
<dbReference type="PANTHER" id="PTHR43790:SF1">
    <property type="entry name" value="XYLOSE IMPORT ATP-BINDING PROTEIN XYLG"/>
    <property type="match status" value="1"/>
</dbReference>
<dbReference type="PANTHER" id="PTHR43790">
    <property type="entry name" value="CARBOHYDRATE TRANSPORT ATP-BINDING PROTEIN MG119-RELATED"/>
    <property type="match status" value="1"/>
</dbReference>
<comment type="subcellular location">
    <subcellularLocation>
        <location evidence="1">Cell membrane</location>
        <topology evidence="1">Peripheral membrane protein</topology>
    </subcellularLocation>
</comment>
<dbReference type="InterPro" id="IPR027417">
    <property type="entry name" value="P-loop_NTPase"/>
</dbReference>
<proteinExistence type="predicted"/>
<keyword evidence="9" id="KW-0472">Membrane</keyword>
<evidence type="ECO:0000256" key="4">
    <source>
        <dbReference type="ARBA" id="ARBA00022597"/>
    </source>
</evidence>
<name>A0A7G9GE47_9FIRM</name>
<dbReference type="CDD" id="cd03215">
    <property type="entry name" value="ABC_Carb_Monos_II"/>
    <property type="match status" value="1"/>
</dbReference>